<feature type="transmembrane region" description="Helical" evidence="5">
    <location>
        <begin position="6"/>
        <end position="24"/>
    </location>
</feature>
<feature type="transmembrane region" description="Helical" evidence="5">
    <location>
        <begin position="290"/>
        <end position="311"/>
    </location>
</feature>
<dbReference type="KEGG" id="dli:dnl_24980"/>
<evidence type="ECO:0000313" key="8">
    <source>
        <dbReference type="EMBL" id="QTA80204.1"/>
    </source>
</evidence>
<keyword evidence="5" id="KW-0813">Transport</keyword>
<evidence type="ECO:0000256" key="2">
    <source>
        <dbReference type="ARBA" id="ARBA00022692"/>
    </source>
</evidence>
<dbReference type="EC" id="7.1.1.-" evidence="5"/>
<comment type="function">
    <text evidence="5">NDH-1 shuttles electrons from NADH, via FMN and iron-sulfur (Fe-S) centers, to quinones in the respiratory chain. The immediate electron acceptor for the enzyme in this species is believed to be ubiquinone. Couples the redox reaction to proton translocation (for every two electrons transferred, four hydrogen ions are translocated across the cytoplasmic membrane), and thus conserves the redox energy in a proton gradient.</text>
</comment>
<comment type="similarity">
    <text evidence="5">Belongs to the complex I subunit 2 family.</text>
</comment>
<dbReference type="GO" id="GO:0005886">
    <property type="term" value="C:plasma membrane"/>
    <property type="evidence" value="ECO:0007669"/>
    <property type="project" value="UniProtKB-SubCell"/>
</dbReference>
<reference evidence="8" key="1">
    <citation type="journal article" date="2021" name="Microb. Physiol.">
        <title>Proteogenomic Insights into the Physiology of Marine, Sulfate-Reducing, Filamentous Desulfonema limicola and Desulfonema magnum.</title>
        <authorList>
            <person name="Schnaars V."/>
            <person name="Wohlbrand L."/>
            <person name="Scheve S."/>
            <person name="Hinrichs C."/>
            <person name="Reinhardt R."/>
            <person name="Rabus R."/>
        </authorList>
    </citation>
    <scope>NUCLEOTIDE SEQUENCE</scope>
    <source>
        <strain evidence="8">5ac10</strain>
    </source>
</reference>
<dbReference type="GO" id="GO:0048038">
    <property type="term" value="F:quinone binding"/>
    <property type="evidence" value="ECO:0007669"/>
    <property type="project" value="UniProtKB-KW"/>
</dbReference>
<dbReference type="AlphaFoldDB" id="A0A975GGF9"/>
<organism evidence="8 9">
    <name type="scientific">Desulfonema limicola</name>
    <dbReference type="NCBI Taxonomy" id="45656"/>
    <lineage>
        <taxon>Bacteria</taxon>
        <taxon>Pseudomonadati</taxon>
        <taxon>Thermodesulfobacteriota</taxon>
        <taxon>Desulfobacteria</taxon>
        <taxon>Desulfobacterales</taxon>
        <taxon>Desulfococcaceae</taxon>
        <taxon>Desulfonema</taxon>
    </lineage>
</organism>
<gene>
    <name evidence="5 8" type="primary">nuoN</name>
    <name evidence="8" type="ORF">dnl_24980</name>
</gene>
<dbReference type="InterPro" id="IPR010096">
    <property type="entry name" value="NADH-Q_OxRdtase_suN/2"/>
</dbReference>
<evidence type="ECO:0000256" key="5">
    <source>
        <dbReference type="HAMAP-Rule" id="MF_00445"/>
    </source>
</evidence>
<keyword evidence="4 5" id="KW-0472">Membrane</keyword>
<keyword evidence="5" id="KW-0830">Ubiquinone</keyword>
<dbReference type="GO" id="GO:0012505">
    <property type="term" value="C:endomembrane system"/>
    <property type="evidence" value="ECO:0007669"/>
    <property type="project" value="UniProtKB-SubCell"/>
</dbReference>
<feature type="domain" description="NADH:quinone oxidoreductase/Mrp antiporter transmembrane" evidence="7">
    <location>
        <begin position="118"/>
        <end position="409"/>
    </location>
</feature>
<protein>
    <recommendedName>
        <fullName evidence="5">NADH-quinone oxidoreductase subunit N</fullName>
        <ecNumber evidence="5">7.1.1.-</ecNumber>
    </recommendedName>
    <alternativeName>
        <fullName evidence="5">NADH dehydrogenase I subunit N</fullName>
    </alternativeName>
    <alternativeName>
        <fullName evidence="5">NDH-1 subunit N</fullName>
    </alternativeName>
</protein>
<feature type="transmembrane region" description="Helical" evidence="5">
    <location>
        <begin position="36"/>
        <end position="54"/>
    </location>
</feature>
<keyword evidence="2 5" id="KW-0812">Transmembrane</keyword>
<dbReference type="PANTHER" id="PTHR22773">
    <property type="entry name" value="NADH DEHYDROGENASE"/>
    <property type="match status" value="1"/>
</dbReference>
<feature type="transmembrane region" description="Helical" evidence="5">
    <location>
        <begin position="395"/>
        <end position="416"/>
    </location>
</feature>
<dbReference type="GO" id="GO:0050136">
    <property type="term" value="F:NADH dehydrogenase (quinone) (non-electrogenic) activity"/>
    <property type="evidence" value="ECO:0007669"/>
    <property type="project" value="UniProtKB-UniRule"/>
</dbReference>
<keyword evidence="5" id="KW-1278">Translocase</keyword>
<feature type="transmembrane region" description="Helical" evidence="5">
    <location>
        <begin position="152"/>
        <end position="173"/>
    </location>
</feature>
<dbReference type="RefSeq" id="WP_207691874.1">
    <property type="nucleotide sequence ID" value="NZ_CP061799.1"/>
</dbReference>
<name>A0A975GGF9_9BACT</name>
<comment type="subunit">
    <text evidence="5">NDH-1 is composed of 14 different subunits. Subunits NuoA, H, J, K, L, M, N constitute the membrane sector of the complex.</text>
</comment>
<evidence type="ECO:0000256" key="1">
    <source>
        <dbReference type="ARBA" id="ARBA00004127"/>
    </source>
</evidence>
<sequence>MNWIIFTPEIYTFVVSGVFFCLSLNKPDSRRDYYTALILSAIGLGVCLSAVHMNGTLFSNTYQVDLFSQVFKVMLFMALFLVICLCSELNGVDENRHSEFYMLLCVCTLSMMMLISSVNILTMYIALELSSYSLYILVFMRKHKKYSVNTGIKYFIIGASASALMVFGMAMLYGATGVSFIPDIVQIIPGIIYKPEVITGLFFTLSGFFFKLAVFPFHFWAPDVYEGAPNQLSAYIATASKVTVIAVLARMISMTGGNSQYLVHAMAVLAIITMTIGNLTAVVQKDLKRLFAFSSIAHAGYVLIAILSMNAAGYTAAVFYALTVLVLKFTCFLVLIKVADDGQNINVDHLAGLHKRSPLLAMALMLALFGLAGIPPTIGFTGKLLIFMAAMEKGYFILVLIAMINVVISLYYYLLVVKAAYLTEPEKELPEIHISPFIKILTITLVAITVLAGIIPNYLIEIARAAASVLI</sequence>
<accession>A0A975GGF9</accession>
<dbReference type="EMBL" id="CP061799">
    <property type="protein sequence ID" value="QTA80204.1"/>
    <property type="molecule type" value="Genomic_DNA"/>
</dbReference>
<feature type="transmembrane region" description="Helical" evidence="5">
    <location>
        <begin position="261"/>
        <end position="283"/>
    </location>
</feature>
<keyword evidence="9" id="KW-1185">Reference proteome</keyword>
<evidence type="ECO:0000256" key="6">
    <source>
        <dbReference type="RuleBase" id="RU000320"/>
    </source>
</evidence>
<comment type="subcellular location">
    <subcellularLocation>
        <location evidence="5">Cell membrane</location>
        <topology evidence="5">Multi-pass membrane protein</topology>
    </subcellularLocation>
    <subcellularLocation>
        <location evidence="1">Endomembrane system</location>
        <topology evidence="1">Multi-pass membrane protein</topology>
    </subcellularLocation>
    <subcellularLocation>
        <location evidence="6">Membrane</location>
        <topology evidence="6">Multi-pass membrane protein</topology>
    </subcellularLocation>
</comment>
<keyword evidence="5" id="KW-0874">Quinone</keyword>
<feature type="transmembrane region" description="Helical" evidence="5">
    <location>
        <begin position="232"/>
        <end position="249"/>
    </location>
</feature>
<dbReference type="Pfam" id="PF00361">
    <property type="entry name" value="Proton_antipo_M"/>
    <property type="match status" value="1"/>
</dbReference>
<dbReference type="NCBIfam" id="TIGR01770">
    <property type="entry name" value="NDH_I_N"/>
    <property type="match status" value="1"/>
</dbReference>
<dbReference type="GO" id="GO:0042773">
    <property type="term" value="P:ATP synthesis coupled electron transport"/>
    <property type="evidence" value="ECO:0007669"/>
    <property type="project" value="InterPro"/>
</dbReference>
<feature type="transmembrane region" description="Helical" evidence="5">
    <location>
        <begin position="197"/>
        <end position="220"/>
    </location>
</feature>
<evidence type="ECO:0000256" key="4">
    <source>
        <dbReference type="ARBA" id="ARBA00023136"/>
    </source>
</evidence>
<keyword evidence="5" id="KW-0520">NAD</keyword>
<feature type="transmembrane region" description="Helical" evidence="5">
    <location>
        <begin position="121"/>
        <end position="140"/>
    </location>
</feature>
<feature type="transmembrane region" description="Helical" evidence="5">
    <location>
        <begin position="66"/>
        <end position="86"/>
    </location>
</feature>
<evidence type="ECO:0000313" key="9">
    <source>
        <dbReference type="Proteomes" id="UP000663720"/>
    </source>
</evidence>
<proteinExistence type="inferred from homology"/>
<comment type="catalytic activity">
    <reaction evidence="5">
        <text>a quinone + NADH + 5 H(+)(in) = a quinol + NAD(+) + 4 H(+)(out)</text>
        <dbReference type="Rhea" id="RHEA:57888"/>
        <dbReference type="ChEBI" id="CHEBI:15378"/>
        <dbReference type="ChEBI" id="CHEBI:24646"/>
        <dbReference type="ChEBI" id="CHEBI:57540"/>
        <dbReference type="ChEBI" id="CHEBI:57945"/>
        <dbReference type="ChEBI" id="CHEBI:132124"/>
    </reaction>
</comment>
<evidence type="ECO:0000259" key="7">
    <source>
        <dbReference type="Pfam" id="PF00361"/>
    </source>
</evidence>
<feature type="transmembrane region" description="Helical" evidence="5">
    <location>
        <begin position="357"/>
        <end position="375"/>
    </location>
</feature>
<feature type="transmembrane region" description="Helical" evidence="5">
    <location>
        <begin position="437"/>
        <end position="460"/>
    </location>
</feature>
<keyword evidence="3 5" id="KW-1133">Transmembrane helix</keyword>
<feature type="transmembrane region" description="Helical" evidence="5">
    <location>
        <begin position="98"/>
        <end position="115"/>
    </location>
</feature>
<dbReference type="HAMAP" id="MF_00445">
    <property type="entry name" value="NDH1_NuoN_1"/>
    <property type="match status" value="1"/>
</dbReference>
<dbReference type="Proteomes" id="UP000663720">
    <property type="component" value="Chromosome"/>
</dbReference>
<keyword evidence="5" id="KW-1003">Cell membrane</keyword>
<feature type="transmembrane region" description="Helical" evidence="5">
    <location>
        <begin position="317"/>
        <end position="336"/>
    </location>
</feature>
<evidence type="ECO:0000256" key="3">
    <source>
        <dbReference type="ARBA" id="ARBA00022989"/>
    </source>
</evidence>
<dbReference type="InterPro" id="IPR001750">
    <property type="entry name" value="ND/Mrp_TM"/>
</dbReference>
<dbReference type="GO" id="GO:0008137">
    <property type="term" value="F:NADH dehydrogenase (ubiquinone) activity"/>
    <property type="evidence" value="ECO:0007669"/>
    <property type="project" value="InterPro"/>
</dbReference>